<name>A0A316AB41_9BACT</name>
<organism evidence="4 5">
    <name type="scientific">Dyadobacter jejuensis</name>
    <dbReference type="NCBI Taxonomy" id="1082580"/>
    <lineage>
        <taxon>Bacteria</taxon>
        <taxon>Pseudomonadati</taxon>
        <taxon>Bacteroidota</taxon>
        <taxon>Cytophagia</taxon>
        <taxon>Cytophagales</taxon>
        <taxon>Spirosomataceae</taxon>
        <taxon>Dyadobacter</taxon>
    </lineage>
</organism>
<evidence type="ECO:0000313" key="5">
    <source>
        <dbReference type="Proteomes" id="UP000245880"/>
    </source>
</evidence>
<sequence length="361" mass="40570">MENYRNYTTEDFLQDDRFRNWVLSQGPKDDAYWLKLITMYPEKSNEIIVAKSILLGLQHSQELPEEGLKSQIWEEVQLSNEQYDLESAGHSPSPIKWWMAAAAFLLVAVGLVWSVQSFFSPALIEMEAHSQELDPAWAEETNNTSSQRNVTLQDGSTVLLEPGSVIRYTDFSNEFRKVYLDGKGYFEVTKDMKKPFMVFAGGIVVKVIGTSFHVTAAKDAPQNNVMVASGKVQVFVASDKAGKFEANPSIFLTPNQQVVFDTQTKTLTKGLVEQPIELIGAKEKLNFDFKNTSVHEILLSLENTYGVNIQYDQEVFKKCKITAPLSDLTLFRRLDLICQTVGATYEVFGTDIIISGGDCNL</sequence>
<evidence type="ECO:0000256" key="1">
    <source>
        <dbReference type="SAM" id="Phobius"/>
    </source>
</evidence>
<dbReference type="AlphaFoldDB" id="A0A316AB41"/>
<feature type="domain" description="FecR protein" evidence="2">
    <location>
        <begin position="144"/>
        <end position="233"/>
    </location>
</feature>
<keyword evidence="1" id="KW-0812">Transmembrane</keyword>
<proteinExistence type="predicted"/>
<accession>A0A316AB41</accession>
<dbReference type="Pfam" id="PF16344">
    <property type="entry name" value="FecR_C"/>
    <property type="match status" value="1"/>
</dbReference>
<feature type="transmembrane region" description="Helical" evidence="1">
    <location>
        <begin position="97"/>
        <end position="115"/>
    </location>
</feature>
<keyword evidence="1" id="KW-1133">Transmembrane helix</keyword>
<evidence type="ECO:0000313" key="4">
    <source>
        <dbReference type="EMBL" id="PWJ54074.1"/>
    </source>
</evidence>
<dbReference type="PANTHER" id="PTHR30273">
    <property type="entry name" value="PERIPLASMIC SIGNAL SENSOR AND SIGMA FACTOR ACTIVATOR FECR-RELATED"/>
    <property type="match status" value="1"/>
</dbReference>
<keyword evidence="5" id="KW-1185">Reference proteome</keyword>
<dbReference type="PANTHER" id="PTHR30273:SF2">
    <property type="entry name" value="PROTEIN FECR"/>
    <property type="match status" value="1"/>
</dbReference>
<keyword evidence="1" id="KW-0472">Membrane</keyword>
<dbReference type="InterPro" id="IPR012373">
    <property type="entry name" value="Ferrdict_sens_TM"/>
</dbReference>
<evidence type="ECO:0000259" key="2">
    <source>
        <dbReference type="Pfam" id="PF04773"/>
    </source>
</evidence>
<gene>
    <name evidence="4" type="ORF">CLV98_11917</name>
</gene>
<protein>
    <submittedName>
        <fullName evidence="4">FecR protein</fullName>
    </submittedName>
</protein>
<dbReference type="GO" id="GO:0016989">
    <property type="term" value="F:sigma factor antagonist activity"/>
    <property type="evidence" value="ECO:0007669"/>
    <property type="project" value="TreeGrafter"/>
</dbReference>
<dbReference type="RefSeq" id="WP_109677977.1">
    <property type="nucleotide sequence ID" value="NZ_QGDT01000019.1"/>
</dbReference>
<evidence type="ECO:0000259" key="3">
    <source>
        <dbReference type="Pfam" id="PF16344"/>
    </source>
</evidence>
<dbReference type="EMBL" id="QGDT01000019">
    <property type="protein sequence ID" value="PWJ54074.1"/>
    <property type="molecule type" value="Genomic_DNA"/>
</dbReference>
<comment type="caution">
    <text evidence="4">The sequence shown here is derived from an EMBL/GenBank/DDBJ whole genome shotgun (WGS) entry which is preliminary data.</text>
</comment>
<dbReference type="OrthoDB" id="923804at2"/>
<dbReference type="Pfam" id="PF04773">
    <property type="entry name" value="FecR"/>
    <property type="match status" value="1"/>
</dbReference>
<dbReference type="Gene3D" id="2.60.120.1440">
    <property type="match status" value="1"/>
</dbReference>
<dbReference type="Proteomes" id="UP000245880">
    <property type="component" value="Unassembled WGS sequence"/>
</dbReference>
<dbReference type="Gene3D" id="3.55.50.30">
    <property type="match status" value="1"/>
</dbReference>
<feature type="domain" description="Protein FecR C-terminal" evidence="3">
    <location>
        <begin position="287"/>
        <end position="354"/>
    </location>
</feature>
<dbReference type="InterPro" id="IPR032508">
    <property type="entry name" value="FecR_C"/>
</dbReference>
<dbReference type="InterPro" id="IPR006860">
    <property type="entry name" value="FecR"/>
</dbReference>
<reference evidence="4 5" key="1">
    <citation type="submission" date="2018-03" db="EMBL/GenBank/DDBJ databases">
        <title>Genomic Encyclopedia of Archaeal and Bacterial Type Strains, Phase II (KMG-II): from individual species to whole genera.</title>
        <authorList>
            <person name="Goeker M."/>
        </authorList>
    </citation>
    <scope>NUCLEOTIDE SEQUENCE [LARGE SCALE GENOMIC DNA]</scope>
    <source>
        <strain evidence="4 5">DSM 100346</strain>
    </source>
</reference>